<evidence type="ECO:0000313" key="1">
    <source>
        <dbReference type="EMBL" id="CAG9710178.1"/>
    </source>
</evidence>
<organism evidence="1 2">
    <name type="scientific">Clostridium neonatale</name>
    <dbReference type="NCBI Taxonomy" id="137838"/>
    <lineage>
        <taxon>Bacteria</taxon>
        <taxon>Bacillati</taxon>
        <taxon>Bacillota</taxon>
        <taxon>Clostridia</taxon>
        <taxon>Eubacteriales</taxon>
        <taxon>Clostridiaceae</taxon>
        <taxon>Clostridium</taxon>
    </lineage>
</organism>
<gene>
    <name evidence="1" type="ORF">CNEO_44642</name>
</gene>
<dbReference type="AlphaFoldDB" id="A0AA86K2M8"/>
<dbReference type="EMBL" id="CAKJVE010000004">
    <property type="protein sequence ID" value="CAG9710178.1"/>
    <property type="molecule type" value="Genomic_DNA"/>
</dbReference>
<name>A0AA86K2M8_9CLOT</name>
<evidence type="ECO:0000313" key="2">
    <source>
        <dbReference type="Proteomes" id="UP000789738"/>
    </source>
</evidence>
<proteinExistence type="predicted"/>
<comment type="caution">
    <text evidence="1">The sequence shown here is derived from an EMBL/GenBank/DDBJ whole genome shotgun (WGS) entry which is preliminary data.</text>
</comment>
<sequence>MVLSVFVFRNYQVLLFNRLLRTIPIITRINPIKATMFGTVSWNISIPKRRVNITSPDWVDSIIAKLVELFFTKSVALKNRIVAITPEKIATIKD</sequence>
<dbReference type="Proteomes" id="UP000789738">
    <property type="component" value="Unassembled WGS sequence"/>
</dbReference>
<accession>A0AA86K2M8</accession>
<reference evidence="1" key="1">
    <citation type="submission" date="2021-10" db="EMBL/GenBank/DDBJ databases">
        <authorList>
            <person name="Mesa V."/>
        </authorList>
    </citation>
    <scope>NUCLEOTIDE SEQUENCE</scope>
    <source>
        <strain evidence="1">CC3_PB</strain>
    </source>
</reference>
<protein>
    <submittedName>
        <fullName evidence="1">Uncharacterized protein</fullName>
    </submittedName>
</protein>